<dbReference type="PANTHER" id="PTHR33490:SF3">
    <property type="entry name" value="CONSERVED INTEGRAL MEMBRANE PROTEIN"/>
    <property type="match status" value="1"/>
</dbReference>
<name>A0ABN2AAX3_9ACTN</name>
<dbReference type="SUPFAM" id="SSF54001">
    <property type="entry name" value="Cysteine proteinases"/>
    <property type="match status" value="1"/>
</dbReference>
<evidence type="ECO:0000313" key="2">
    <source>
        <dbReference type="EMBL" id="GAA1513541.1"/>
    </source>
</evidence>
<feature type="domain" description="Transglutaminase-like" evidence="1">
    <location>
        <begin position="25"/>
        <end position="125"/>
    </location>
</feature>
<dbReference type="EMBL" id="BAAAQD010000005">
    <property type="protein sequence ID" value="GAA1513541.1"/>
    <property type="molecule type" value="Genomic_DNA"/>
</dbReference>
<proteinExistence type="predicted"/>
<accession>A0ABN2AAX3</accession>
<evidence type="ECO:0000313" key="3">
    <source>
        <dbReference type="Proteomes" id="UP001501470"/>
    </source>
</evidence>
<keyword evidence="3" id="KW-1185">Reference proteome</keyword>
<gene>
    <name evidence="2" type="ORF">GCM10009827_030170</name>
</gene>
<comment type="caution">
    <text evidence="2">The sequence shown here is derived from an EMBL/GenBank/DDBJ whole genome shotgun (WGS) entry which is preliminary data.</text>
</comment>
<dbReference type="PANTHER" id="PTHR33490">
    <property type="entry name" value="BLR5614 PROTEIN-RELATED"/>
    <property type="match status" value="1"/>
</dbReference>
<dbReference type="Pfam" id="PF01841">
    <property type="entry name" value="Transglut_core"/>
    <property type="match status" value="1"/>
</dbReference>
<sequence length="192" mass="20121">MSLDPYLAGDEVVQADHPAVRAAATALRGGRDETGFARVAFEFVRDEVRHSVDAGDPRVTVTAAEVLEQRVGLCYAKSHLLAAVLRAEGVPAGLCYQRLATGDGGFVLHGLVAVHLDGRWHRQDPRGNKPGVDAQFSLAGPRLAFTVDPAAGECDYEPVFATPDPGVLAALRSTTDVLALCAAGLPASLSGH</sequence>
<dbReference type="RefSeq" id="WP_344502498.1">
    <property type="nucleotide sequence ID" value="NZ_BAAAQD010000005.1"/>
</dbReference>
<protein>
    <submittedName>
        <fullName evidence="2">Transglutaminase domain-containing protein</fullName>
    </submittedName>
</protein>
<dbReference type="Proteomes" id="UP001501470">
    <property type="component" value="Unassembled WGS sequence"/>
</dbReference>
<dbReference type="Gene3D" id="3.10.620.30">
    <property type="match status" value="1"/>
</dbReference>
<evidence type="ECO:0000259" key="1">
    <source>
        <dbReference type="Pfam" id="PF01841"/>
    </source>
</evidence>
<reference evidence="2 3" key="1">
    <citation type="journal article" date="2019" name="Int. J. Syst. Evol. Microbiol.">
        <title>The Global Catalogue of Microorganisms (GCM) 10K type strain sequencing project: providing services to taxonomists for standard genome sequencing and annotation.</title>
        <authorList>
            <consortium name="The Broad Institute Genomics Platform"/>
            <consortium name="The Broad Institute Genome Sequencing Center for Infectious Disease"/>
            <person name="Wu L."/>
            <person name="Ma J."/>
        </authorList>
    </citation>
    <scope>NUCLEOTIDE SEQUENCE [LARGE SCALE GENOMIC DNA]</scope>
    <source>
        <strain evidence="2 3">JCM 15933</strain>
    </source>
</reference>
<organism evidence="2 3">
    <name type="scientific">Dactylosporangium maewongense</name>
    <dbReference type="NCBI Taxonomy" id="634393"/>
    <lineage>
        <taxon>Bacteria</taxon>
        <taxon>Bacillati</taxon>
        <taxon>Actinomycetota</taxon>
        <taxon>Actinomycetes</taxon>
        <taxon>Micromonosporales</taxon>
        <taxon>Micromonosporaceae</taxon>
        <taxon>Dactylosporangium</taxon>
    </lineage>
</organism>
<dbReference type="InterPro" id="IPR002931">
    <property type="entry name" value="Transglutaminase-like"/>
</dbReference>
<dbReference type="InterPro" id="IPR038765">
    <property type="entry name" value="Papain-like_cys_pep_sf"/>
</dbReference>